<name>A0A212I355_9ENTR</name>
<dbReference type="PANTHER" id="PTHR47837">
    <property type="entry name" value="GTP PYROPHOSPHOKINASE YJBM"/>
    <property type="match status" value="1"/>
</dbReference>
<dbReference type="InterPro" id="IPR007685">
    <property type="entry name" value="RelA_SpoT"/>
</dbReference>
<protein>
    <submittedName>
        <fullName evidence="2">GTP pyrophosphokinase</fullName>
        <ecNumber evidence="2">2.7.6.5</ecNumber>
    </submittedName>
</protein>
<dbReference type="GO" id="GO:0008728">
    <property type="term" value="F:GTP diphosphokinase activity"/>
    <property type="evidence" value="ECO:0007669"/>
    <property type="project" value="UniProtKB-EC"/>
</dbReference>
<gene>
    <name evidence="2" type="ORF">KM92CIT3_120037</name>
</gene>
<dbReference type="SUPFAM" id="SSF81301">
    <property type="entry name" value="Nucleotidyltransferase"/>
    <property type="match status" value="1"/>
</dbReference>
<dbReference type="Gene3D" id="3.30.460.10">
    <property type="entry name" value="Beta Polymerase, domain 2"/>
    <property type="match status" value="1"/>
</dbReference>
<dbReference type="Pfam" id="PF04607">
    <property type="entry name" value="RelA_SpoT"/>
    <property type="match status" value="1"/>
</dbReference>
<organism evidence="2">
    <name type="scientific">uncultured Citrobacter sp</name>
    <dbReference type="NCBI Taxonomy" id="200446"/>
    <lineage>
        <taxon>Bacteria</taxon>
        <taxon>Pseudomonadati</taxon>
        <taxon>Pseudomonadota</taxon>
        <taxon>Gammaproteobacteria</taxon>
        <taxon>Enterobacterales</taxon>
        <taxon>Enterobacteriaceae</taxon>
        <taxon>Citrobacter</taxon>
        <taxon>environmental samples</taxon>
    </lineage>
</organism>
<reference evidence="2" key="1">
    <citation type="submission" date="2016-04" db="EMBL/GenBank/DDBJ databases">
        <authorList>
            <person name="Evans L.H."/>
            <person name="Alamgir A."/>
            <person name="Owens N."/>
            <person name="Weber N.D."/>
            <person name="Virtaneva K."/>
            <person name="Barbian K."/>
            <person name="Babar A."/>
            <person name="Rosenke K."/>
        </authorList>
    </citation>
    <scope>NUCLEOTIDE SEQUENCE</scope>
    <source>
        <strain evidence="2">92-3</strain>
    </source>
</reference>
<evidence type="ECO:0000259" key="1">
    <source>
        <dbReference type="SMART" id="SM00954"/>
    </source>
</evidence>
<dbReference type="InterPro" id="IPR043519">
    <property type="entry name" value="NT_sf"/>
</dbReference>
<keyword evidence="2" id="KW-0418">Kinase</keyword>
<dbReference type="InterPro" id="IPR052366">
    <property type="entry name" value="GTP_Pyrophosphokinase"/>
</dbReference>
<dbReference type="SMART" id="SM00954">
    <property type="entry name" value="RelA_SpoT"/>
    <property type="match status" value="1"/>
</dbReference>
<dbReference type="PANTHER" id="PTHR47837:SF1">
    <property type="entry name" value="GTP PYROPHOSPHOKINASE YJBM"/>
    <property type="match status" value="1"/>
</dbReference>
<accession>A0A212I355</accession>
<dbReference type="AlphaFoldDB" id="A0A212I355"/>
<feature type="domain" description="RelA/SpoT" evidence="1">
    <location>
        <begin position="86"/>
        <end position="212"/>
    </location>
</feature>
<sequence>MPIFERSDKGNYMANAQYEKGKIILEYSKNQVRKAGECIRKGNGDIDNAIEIIQQYRAAHLYPLMIIKNLVWKHAQKINKNAIIARRLKRLPTIIDKLRRKTLDGKTKNSIAVTRMGDIGGCRVIVENRLELLLLDSSLDKSRTTHNSKVKDYITSPKATGYRGIHRIYSCYSRDEEHQWKGFDIEVQLRTKLQHLWATTVEVVDLCEGRSLKTNPFESNPSWIEFFRIMSEFIADEEGFIFITPQNKNILKAQLISHNNKLNAIEKLLSFNRLFSDKQINLSQRKSGYVIIAIKGNSIYYKTFSPTQKHKAVAQYSIIEKDDNYNSLFVEMDDLRKLSSAYPNYLIDTRFFIDKFELYTNTNYWAKPR</sequence>
<proteinExistence type="predicted"/>
<dbReference type="GO" id="GO:0015969">
    <property type="term" value="P:guanosine tetraphosphate metabolic process"/>
    <property type="evidence" value="ECO:0007669"/>
    <property type="project" value="InterPro"/>
</dbReference>
<dbReference type="EC" id="2.7.6.5" evidence="2"/>
<keyword evidence="2" id="KW-0808">Transferase</keyword>
<dbReference type="EMBL" id="FLUB01000004">
    <property type="protein sequence ID" value="SBV61235.1"/>
    <property type="molecule type" value="Genomic_DNA"/>
</dbReference>
<dbReference type="CDD" id="cd05399">
    <property type="entry name" value="NT_Rel-Spo_like"/>
    <property type="match status" value="1"/>
</dbReference>
<evidence type="ECO:0000313" key="2">
    <source>
        <dbReference type="EMBL" id="SBV61235.1"/>
    </source>
</evidence>
<dbReference type="GO" id="GO:0016301">
    <property type="term" value="F:kinase activity"/>
    <property type="evidence" value="ECO:0007669"/>
    <property type="project" value="UniProtKB-KW"/>
</dbReference>